<reference evidence="2" key="1">
    <citation type="submission" date="2015-03" db="EMBL/GenBank/DDBJ databases">
        <authorList>
            <person name="Urmite Genomes"/>
        </authorList>
    </citation>
    <scope>NUCLEOTIDE SEQUENCE [LARGE SCALE GENOMIC DNA]</scope>
    <source>
        <strain evidence="2">CSUR P1344</strain>
    </source>
</reference>
<keyword evidence="2" id="KW-1185">Reference proteome</keyword>
<evidence type="ECO:0000313" key="2">
    <source>
        <dbReference type="Proteomes" id="UP000199601"/>
    </source>
</evidence>
<name>A0A0U1DLS9_9MYCO</name>
<sequence>MYTDAAPEHPVEEIAELDRIERIGETRSHLLAHISTAVKALQHATHTLGQLRSNNVYDVEFADGRDGRDVATFLDDSIRNTRAAYAVVHTSPGHDS</sequence>
<dbReference type="Proteomes" id="UP000199601">
    <property type="component" value="Unassembled WGS sequence"/>
</dbReference>
<dbReference type="AlphaFoldDB" id="A0A0U1DLS9"/>
<evidence type="ECO:0000313" key="1">
    <source>
        <dbReference type="EMBL" id="CQD18878.1"/>
    </source>
</evidence>
<gene>
    <name evidence="1" type="ORF">BN000_04337</name>
</gene>
<dbReference type="RefSeq" id="WP_090422699.1">
    <property type="nucleotide sequence ID" value="NZ_CTEC01000002.1"/>
</dbReference>
<accession>A0A0U1DLS9</accession>
<protein>
    <submittedName>
        <fullName evidence="1">Uncharacterized protein</fullName>
    </submittedName>
</protein>
<proteinExistence type="predicted"/>
<organism evidence="1 2">
    <name type="scientific">Mycobacterium europaeum</name>
    <dbReference type="NCBI Taxonomy" id="761804"/>
    <lineage>
        <taxon>Bacteria</taxon>
        <taxon>Bacillati</taxon>
        <taxon>Actinomycetota</taxon>
        <taxon>Actinomycetes</taxon>
        <taxon>Mycobacteriales</taxon>
        <taxon>Mycobacteriaceae</taxon>
        <taxon>Mycobacterium</taxon>
        <taxon>Mycobacterium simiae complex</taxon>
    </lineage>
</organism>
<dbReference type="EMBL" id="CTEC01000002">
    <property type="protein sequence ID" value="CQD18878.1"/>
    <property type="molecule type" value="Genomic_DNA"/>
</dbReference>